<dbReference type="Proteomes" id="UP000000689">
    <property type="component" value="Chromosome 3"/>
</dbReference>
<evidence type="ECO:0000313" key="2">
    <source>
        <dbReference type="EMBL" id="CCD23683.1"/>
    </source>
</evidence>
<dbReference type="RefSeq" id="XP_003668926.1">
    <property type="nucleotide sequence ID" value="XM_003668878.1"/>
</dbReference>
<sequence length="91" mass="10683">MSVKSIIHIGFDMTLIAMLLAAIRRDTGLILKYEKFDFSTVIYGYLNWGEHWYTKLVNYCKKSPKFRKLSPTDRFIDDDNTTTIGRIEELD</sequence>
<keyword evidence="3" id="KW-1185">Reference proteome</keyword>
<evidence type="ECO:0000313" key="3">
    <source>
        <dbReference type="Proteomes" id="UP000000689"/>
    </source>
</evidence>
<organism evidence="2 3">
    <name type="scientific">Naumovozyma dairenensis (strain ATCC 10597 / BCRC 20456 / CBS 421 / NBRC 0211 / NRRL Y-12639)</name>
    <name type="common">Saccharomyces dairenensis</name>
    <dbReference type="NCBI Taxonomy" id="1071378"/>
    <lineage>
        <taxon>Eukaryota</taxon>
        <taxon>Fungi</taxon>
        <taxon>Dikarya</taxon>
        <taxon>Ascomycota</taxon>
        <taxon>Saccharomycotina</taxon>
        <taxon>Saccharomycetes</taxon>
        <taxon>Saccharomycetales</taxon>
        <taxon>Saccharomycetaceae</taxon>
        <taxon>Naumovozyma</taxon>
    </lineage>
</organism>
<dbReference type="EMBL" id="HE580269">
    <property type="protein sequence ID" value="CCD23683.1"/>
    <property type="molecule type" value="Genomic_DNA"/>
</dbReference>
<keyword evidence="1" id="KW-0472">Membrane</keyword>
<dbReference type="GeneID" id="11496458"/>
<keyword evidence="1" id="KW-1133">Transmembrane helix</keyword>
<dbReference type="OMA" id="WGEYLFD"/>
<evidence type="ECO:0008006" key="4">
    <source>
        <dbReference type="Google" id="ProtNLM"/>
    </source>
</evidence>
<dbReference type="OrthoDB" id="16824at2759"/>
<accession>G0W7C2</accession>
<evidence type="ECO:0000256" key="1">
    <source>
        <dbReference type="SAM" id="Phobius"/>
    </source>
</evidence>
<dbReference type="GO" id="GO:0005737">
    <property type="term" value="C:cytoplasm"/>
    <property type="evidence" value="ECO:0007669"/>
    <property type="project" value="TreeGrafter"/>
</dbReference>
<feature type="transmembrane region" description="Helical" evidence="1">
    <location>
        <begin position="6"/>
        <end position="23"/>
    </location>
</feature>
<protein>
    <recommendedName>
        <fullName evidence="4">DUF1748-domain-containing protein</fullName>
    </recommendedName>
</protein>
<dbReference type="eggNOG" id="ENOG502SA6M">
    <property type="taxonomic scope" value="Eukaryota"/>
</dbReference>
<dbReference type="Pfam" id="PF08520">
    <property type="entry name" value="Mitofissin"/>
    <property type="match status" value="1"/>
</dbReference>
<gene>
    <name evidence="2" type="primary">NDAI0C00220</name>
    <name evidence="2" type="ordered locus">NDAI_0C00220</name>
</gene>
<dbReference type="InterPro" id="IPR013726">
    <property type="entry name" value="Mitofissin"/>
</dbReference>
<dbReference type="AlphaFoldDB" id="G0W7C2"/>
<dbReference type="HOGENOM" id="CLU_151392_0_0_1"/>
<proteinExistence type="predicted"/>
<dbReference type="PANTHER" id="PTHR28075">
    <property type="entry name" value="CHROMOSOME 16, WHOLE GENOME SHOTGUN SEQUENCE"/>
    <property type="match status" value="1"/>
</dbReference>
<reference evidence="2 3" key="1">
    <citation type="journal article" date="2011" name="Proc. Natl. Acad. Sci. U.S.A.">
        <title>Evolutionary erosion of yeast sex chromosomes by mating-type switching accidents.</title>
        <authorList>
            <person name="Gordon J.L."/>
            <person name="Armisen D."/>
            <person name="Proux-Wera E."/>
            <person name="Oheigeartaigh S.S."/>
            <person name="Byrne K.P."/>
            <person name="Wolfe K.H."/>
        </authorList>
    </citation>
    <scope>NUCLEOTIDE SEQUENCE [LARGE SCALE GENOMIC DNA]</scope>
    <source>
        <strain evidence="3">ATCC 10597 / BCRC 20456 / CBS 421 / NBRC 0211 / NRRL Y-12639</strain>
    </source>
</reference>
<keyword evidence="1" id="KW-0812">Transmembrane</keyword>
<dbReference type="PANTHER" id="PTHR28075:SF1">
    <property type="entry name" value="DUF1748-DOMAIN-CONTAINING PROTEIN"/>
    <property type="match status" value="1"/>
</dbReference>
<name>G0W7C2_NAUDC</name>
<dbReference type="KEGG" id="ndi:NDAI_0C00220"/>